<dbReference type="InterPro" id="IPR042575">
    <property type="entry name" value="UBAP1_C"/>
</dbReference>
<dbReference type="GO" id="GO:0043130">
    <property type="term" value="F:ubiquitin binding"/>
    <property type="evidence" value="ECO:0007669"/>
    <property type="project" value="InterPro"/>
</dbReference>
<dbReference type="InterPro" id="IPR015940">
    <property type="entry name" value="UBA"/>
</dbReference>
<dbReference type="AlphaFoldDB" id="A0A8X7XJQ8"/>
<dbReference type="InterPro" id="IPR009060">
    <property type="entry name" value="UBA-like_sf"/>
</dbReference>
<dbReference type="PANTHER" id="PTHR15960">
    <property type="entry name" value="LD44032P"/>
    <property type="match status" value="1"/>
</dbReference>
<dbReference type="PROSITE" id="PS50030">
    <property type="entry name" value="UBA"/>
    <property type="match status" value="1"/>
</dbReference>
<keyword evidence="4" id="KW-1185">Reference proteome</keyword>
<dbReference type="GO" id="GO:0043162">
    <property type="term" value="P:ubiquitin-dependent protein catabolic process via the multivesicular body sorting pathway"/>
    <property type="evidence" value="ECO:0007669"/>
    <property type="project" value="InterPro"/>
</dbReference>
<evidence type="ECO:0000313" key="4">
    <source>
        <dbReference type="Proteomes" id="UP000886611"/>
    </source>
</evidence>
<dbReference type="Pfam" id="PF21267">
    <property type="entry name" value="UBAP-1_UBA2"/>
    <property type="match status" value="1"/>
</dbReference>
<dbReference type="Gene3D" id="1.20.120.1920">
    <property type="entry name" value="UBAP1 SOUBA domain"/>
    <property type="match status" value="1"/>
</dbReference>
<dbReference type="Proteomes" id="UP000886611">
    <property type="component" value="Unassembled WGS sequence"/>
</dbReference>
<evidence type="ECO:0000256" key="1">
    <source>
        <dbReference type="SAM" id="Coils"/>
    </source>
</evidence>
<comment type="caution">
    <text evidence="3">The sequence shown here is derived from an EMBL/GenBank/DDBJ whole genome shotgun (WGS) entry which is preliminary data.</text>
</comment>
<feature type="non-terminal residue" evidence="3">
    <location>
        <position position="1"/>
    </location>
</feature>
<evidence type="ECO:0000313" key="3">
    <source>
        <dbReference type="EMBL" id="KAG2470450.1"/>
    </source>
</evidence>
<feature type="domain" description="UBA" evidence="2">
    <location>
        <begin position="199"/>
        <end position="241"/>
    </location>
</feature>
<dbReference type="SUPFAM" id="SSF46934">
    <property type="entry name" value="UBA-like"/>
    <property type="match status" value="1"/>
</dbReference>
<reference evidence="3 4" key="1">
    <citation type="journal article" date="2021" name="Cell">
        <title>Tracing the genetic footprints of vertebrate landing in non-teleost ray-finned fishes.</title>
        <authorList>
            <person name="Bi X."/>
            <person name="Wang K."/>
            <person name="Yang L."/>
            <person name="Pan H."/>
            <person name="Jiang H."/>
            <person name="Wei Q."/>
            <person name="Fang M."/>
            <person name="Yu H."/>
            <person name="Zhu C."/>
            <person name="Cai Y."/>
            <person name="He Y."/>
            <person name="Gan X."/>
            <person name="Zeng H."/>
            <person name="Yu D."/>
            <person name="Zhu Y."/>
            <person name="Jiang H."/>
            <person name="Qiu Q."/>
            <person name="Yang H."/>
            <person name="Zhang Y.E."/>
            <person name="Wang W."/>
            <person name="Zhu M."/>
            <person name="He S."/>
            <person name="Zhang G."/>
        </authorList>
    </citation>
    <scope>NUCLEOTIDE SEQUENCE [LARGE SCALE GENOMIC DNA]</scope>
    <source>
        <strain evidence="3">Bchr_013</strain>
    </source>
</reference>
<dbReference type="CDD" id="cd14316">
    <property type="entry name" value="UBA2_UBAP1_like"/>
    <property type="match status" value="1"/>
</dbReference>
<dbReference type="InterPro" id="IPR049467">
    <property type="entry name" value="UBAP-1-like_UBA2"/>
</dbReference>
<sequence length="244" mass="28413">MRATIKKDIREAKRQLERNIADKVKEDPKRFFQYFSSKRTVKEEVKFIRNSKEELKDTDNEIADALNLHFSEVFTSEQVDNLPEVNTTTKEAAVLWEKEHVRWILKGHWVQQTSGDSSLPDTSADLLLALSKEEQDLLKPVLELSYPMSRAIRALQKIGRQSSAQILSYLMACDRFCKQGYEESLVEEALEMFQYCEIKVDEFLHLVTEFTEMGFPLNAVKEVLLVHENHSEKALEELVSQIEW</sequence>
<dbReference type="PANTHER" id="PTHR15960:SF3">
    <property type="entry name" value="UBIQUITIN-ASSOCIATED PROTEIN 1-LIKE"/>
    <property type="match status" value="1"/>
</dbReference>
<protein>
    <submittedName>
        <fullName evidence="3">UBA1L protein</fullName>
    </submittedName>
</protein>
<gene>
    <name evidence="3" type="primary">Ubap1l</name>
    <name evidence="3" type="ORF">GTO96_0006212</name>
</gene>
<dbReference type="GO" id="GO:0000813">
    <property type="term" value="C:ESCRT I complex"/>
    <property type="evidence" value="ECO:0007669"/>
    <property type="project" value="InterPro"/>
</dbReference>
<organism evidence="3 4">
    <name type="scientific">Polypterus senegalus</name>
    <name type="common">Senegal bichir</name>
    <dbReference type="NCBI Taxonomy" id="55291"/>
    <lineage>
        <taxon>Eukaryota</taxon>
        <taxon>Metazoa</taxon>
        <taxon>Chordata</taxon>
        <taxon>Craniata</taxon>
        <taxon>Vertebrata</taxon>
        <taxon>Euteleostomi</taxon>
        <taxon>Actinopterygii</taxon>
        <taxon>Polypteriformes</taxon>
        <taxon>Polypteridae</taxon>
        <taxon>Polypterus</taxon>
    </lineage>
</organism>
<evidence type="ECO:0000259" key="2">
    <source>
        <dbReference type="PROSITE" id="PS50030"/>
    </source>
</evidence>
<feature type="coiled-coil region" evidence="1">
    <location>
        <begin position="6"/>
        <end position="68"/>
    </location>
</feature>
<accession>A0A8X7XJQ8</accession>
<dbReference type="EMBL" id="JAATIS010000094">
    <property type="protein sequence ID" value="KAG2470450.1"/>
    <property type="molecule type" value="Genomic_DNA"/>
</dbReference>
<dbReference type="InterPro" id="IPR038870">
    <property type="entry name" value="UBAP1"/>
</dbReference>
<proteinExistence type="predicted"/>
<keyword evidence="1" id="KW-0175">Coiled coil</keyword>
<name>A0A8X7XJQ8_POLSE</name>
<feature type="non-terminal residue" evidence="3">
    <location>
        <position position="244"/>
    </location>
</feature>